<dbReference type="RefSeq" id="XP_004831804.1">
    <property type="nucleotide sequence ID" value="XM_004831747.1"/>
</dbReference>
<dbReference type="AlphaFoldDB" id="L1LA79"/>
<evidence type="ECO:0000256" key="1">
    <source>
        <dbReference type="SAM" id="MobiDB-lite"/>
    </source>
</evidence>
<feature type="region of interest" description="Disordered" evidence="1">
    <location>
        <begin position="1"/>
        <end position="21"/>
    </location>
</feature>
<keyword evidence="4" id="KW-1185">Reference proteome</keyword>
<name>L1LA79_THEEQ</name>
<feature type="transmembrane region" description="Helical" evidence="2">
    <location>
        <begin position="325"/>
        <end position="347"/>
    </location>
</feature>
<evidence type="ECO:0000313" key="3">
    <source>
        <dbReference type="EMBL" id="EKX72352.1"/>
    </source>
</evidence>
<dbReference type="GeneID" id="15805028"/>
<comment type="caution">
    <text evidence="3">The sequence shown here is derived from an EMBL/GenBank/DDBJ whole genome shotgun (WGS) entry which is preliminary data.</text>
</comment>
<gene>
    <name evidence="3" type="ORF">BEWA_048190</name>
</gene>
<proteinExistence type="predicted"/>
<feature type="transmembrane region" description="Helical" evidence="2">
    <location>
        <begin position="155"/>
        <end position="182"/>
    </location>
</feature>
<feature type="transmembrane region" description="Helical" evidence="2">
    <location>
        <begin position="99"/>
        <end position="122"/>
    </location>
</feature>
<dbReference type="KEGG" id="beq:BEWA_048190"/>
<dbReference type="Proteomes" id="UP000031512">
    <property type="component" value="Unassembled WGS sequence"/>
</dbReference>
<dbReference type="EMBL" id="ACOU01000007">
    <property type="protein sequence ID" value="EKX72352.1"/>
    <property type="molecule type" value="Genomic_DNA"/>
</dbReference>
<accession>L1LA79</accession>
<keyword evidence="2" id="KW-0472">Membrane</keyword>
<reference evidence="3 4" key="1">
    <citation type="journal article" date="2012" name="BMC Genomics">
        <title>Comparative genomic analysis and phylogenetic position of Theileria equi.</title>
        <authorList>
            <person name="Kappmeyer L.S."/>
            <person name="Thiagarajan M."/>
            <person name="Herndon D.R."/>
            <person name="Ramsay J.D."/>
            <person name="Caler E."/>
            <person name="Djikeng A."/>
            <person name="Gillespie J.J."/>
            <person name="Lau A.O."/>
            <person name="Roalson E.H."/>
            <person name="Silva J.C."/>
            <person name="Silva M.G."/>
            <person name="Suarez C.E."/>
            <person name="Ueti M.W."/>
            <person name="Nene V.M."/>
            <person name="Mealey R.H."/>
            <person name="Knowles D.P."/>
            <person name="Brayton K.A."/>
        </authorList>
    </citation>
    <scope>NUCLEOTIDE SEQUENCE [LARGE SCALE GENOMIC DNA]</scope>
    <source>
        <strain evidence="3 4">WA</strain>
    </source>
</reference>
<feature type="transmembrane region" description="Helical" evidence="2">
    <location>
        <begin position="400"/>
        <end position="418"/>
    </location>
</feature>
<evidence type="ECO:0000256" key="2">
    <source>
        <dbReference type="SAM" id="Phobius"/>
    </source>
</evidence>
<organism evidence="3 4">
    <name type="scientific">Theileria equi strain WA</name>
    <dbReference type="NCBI Taxonomy" id="1537102"/>
    <lineage>
        <taxon>Eukaryota</taxon>
        <taxon>Sar</taxon>
        <taxon>Alveolata</taxon>
        <taxon>Apicomplexa</taxon>
        <taxon>Aconoidasida</taxon>
        <taxon>Piroplasmida</taxon>
        <taxon>Theileriidae</taxon>
        <taxon>Theileria</taxon>
    </lineage>
</organism>
<dbReference type="VEuPathDB" id="PiroplasmaDB:BEWA_048190"/>
<dbReference type="STRING" id="1537102.L1LA79"/>
<feature type="transmembrane region" description="Helical" evidence="2">
    <location>
        <begin position="70"/>
        <end position="87"/>
    </location>
</feature>
<protein>
    <submittedName>
        <fullName evidence="3">Uncharacterized protein</fullName>
    </submittedName>
</protein>
<feature type="transmembrane region" description="Helical" evidence="2">
    <location>
        <begin position="359"/>
        <end position="380"/>
    </location>
</feature>
<keyword evidence="2" id="KW-1133">Transmembrane helix</keyword>
<feature type="transmembrane region" description="Helical" evidence="2">
    <location>
        <begin position="128"/>
        <end position="148"/>
    </location>
</feature>
<feature type="compositionally biased region" description="Acidic residues" evidence="1">
    <location>
        <begin position="1"/>
        <end position="12"/>
    </location>
</feature>
<sequence length="515" mass="56813">MGDTPEGEEEAEMSQKEGDTGNGSLKKAVAFLSGLALYQLPHAAISAGNFTVGRFQIPQQYVGLYINRMIIPYRIFSLLGVAVLTAYDQTGSTNIDKITVGLFWGVIGCYIALLLTYCSGGIQGHLTLYYWMVILASAIVGAAFVGIVKALGDDVTYLLVALPVSGILASSYHISFIVISQYFNFSNIYYWLVFWQWICAISLIAAVSVLVWTFMGKTSTSTTTTVSSSSSGSDSGGSSTNGGFLEALGNAISPLLLVAFGYGIQNMFYPSVAPYKIIGIDRGYKIDVAVLITSAVPPLLFLYLISKGQGPNVKWTEGNAHLWHYAWAFFGIEIFCGMLFFSTLHYPNSAMPRAIKDSIWGLGFFTVLYDFSVQMTRCIGSNGVDKQGGKDAPKMNTLNTFIYSFSQVLFAFLGDGYIRTYRKAEESSDLWPTAHYTTRRAFWYWTWSTAKVSFSNVGTAFTRDVRGAIQTKKEHLFIVYDDAPPEGDPFFDLPFIKKKEPSKDNHSLKGAHIFH</sequence>
<feature type="transmembrane region" description="Helical" evidence="2">
    <location>
        <begin position="188"/>
        <end position="212"/>
    </location>
</feature>
<keyword evidence="2" id="KW-0812">Transmembrane</keyword>
<feature type="transmembrane region" description="Helical" evidence="2">
    <location>
        <begin position="286"/>
        <end position="305"/>
    </location>
</feature>
<dbReference type="OrthoDB" id="364817at2759"/>
<evidence type="ECO:0000313" key="4">
    <source>
        <dbReference type="Proteomes" id="UP000031512"/>
    </source>
</evidence>